<dbReference type="Pfam" id="PF25017">
    <property type="entry name" value="zf-C2HC_3"/>
    <property type="match status" value="1"/>
</dbReference>
<dbReference type="InterPro" id="IPR056971">
    <property type="entry name" value="Znf-C2HC_3"/>
</dbReference>
<dbReference type="Proteomes" id="UP000077202">
    <property type="component" value="Unassembled WGS sequence"/>
</dbReference>
<organism evidence="2 3">
    <name type="scientific">Marchantia polymorpha subsp. ruderalis</name>
    <dbReference type="NCBI Taxonomy" id="1480154"/>
    <lineage>
        <taxon>Eukaryota</taxon>
        <taxon>Viridiplantae</taxon>
        <taxon>Streptophyta</taxon>
        <taxon>Embryophyta</taxon>
        <taxon>Marchantiophyta</taxon>
        <taxon>Marchantiopsida</taxon>
        <taxon>Marchantiidae</taxon>
        <taxon>Marchantiales</taxon>
        <taxon>Marchantiaceae</taxon>
        <taxon>Marchantia</taxon>
    </lineage>
</organism>
<sequence>MEPIPISITDNSRHEISMDGIASLLAMARQRINEGNPSLALQAVVIALRASGGERAVLQAFSSAREIYRTERVAIDPVDELSALFADCGITDIHSINFSSNGGPHTATPVPSMQDLDMMEGNTSRIPISAPILAESGRLQVVMDASADGSSFVCLQCGGVCLLPGPSDMRPVVNPNFEFIRGCGVQMPALSNRIVLRLSYTYRAVNRRVTEHETQRPHTLRRRALACYFQQRHAGLRADSEAANFGIAAAAAAQDLGLC</sequence>
<dbReference type="AlphaFoldDB" id="A0A176WAE7"/>
<protein>
    <recommendedName>
        <fullName evidence="1">C2HC zinc finger plants domain-containing protein</fullName>
    </recommendedName>
</protein>
<evidence type="ECO:0000313" key="3">
    <source>
        <dbReference type="Proteomes" id="UP000077202"/>
    </source>
</evidence>
<proteinExistence type="predicted"/>
<gene>
    <name evidence="2" type="ORF">AXG93_4831s1140</name>
</gene>
<dbReference type="EMBL" id="LVLJ01001470">
    <property type="protein sequence ID" value="OAE29355.1"/>
    <property type="molecule type" value="Genomic_DNA"/>
</dbReference>
<comment type="caution">
    <text evidence="2">The sequence shown here is derived from an EMBL/GenBank/DDBJ whole genome shotgun (WGS) entry which is preliminary data.</text>
</comment>
<dbReference type="PANTHER" id="PTHR35513">
    <property type="entry name" value="OS02G0158600 PROTEIN"/>
    <property type="match status" value="1"/>
</dbReference>
<dbReference type="PANTHER" id="PTHR35513:SF1">
    <property type="entry name" value="OS02G0158600 PROTEIN"/>
    <property type="match status" value="1"/>
</dbReference>
<accession>A0A176WAE7</accession>
<evidence type="ECO:0000259" key="1">
    <source>
        <dbReference type="Pfam" id="PF25017"/>
    </source>
</evidence>
<keyword evidence="3" id="KW-1185">Reference proteome</keyword>
<feature type="domain" description="C2HC zinc finger plants" evidence="1">
    <location>
        <begin position="130"/>
        <end position="160"/>
    </location>
</feature>
<evidence type="ECO:0000313" key="2">
    <source>
        <dbReference type="EMBL" id="OAE29355.1"/>
    </source>
</evidence>
<name>A0A176WAE7_MARPO</name>
<reference evidence="2" key="1">
    <citation type="submission" date="2016-03" db="EMBL/GenBank/DDBJ databases">
        <title>Mechanisms controlling the formation of the plant cell surface in tip-growing cells are functionally conserved among land plants.</title>
        <authorList>
            <person name="Honkanen S."/>
            <person name="Jones V.A."/>
            <person name="Morieri G."/>
            <person name="Champion C."/>
            <person name="Hetherington A.J."/>
            <person name="Kelly S."/>
            <person name="Saint-Marcoux D."/>
            <person name="Proust H."/>
            <person name="Prescott H."/>
            <person name="Dolan L."/>
        </authorList>
    </citation>
    <scope>NUCLEOTIDE SEQUENCE [LARGE SCALE GENOMIC DNA]</scope>
    <source>
        <tissue evidence="2">Whole gametophyte</tissue>
    </source>
</reference>